<name>A0AAX6FZ20_IRIPA</name>
<dbReference type="EMBL" id="JANAVB010024999">
    <property type="protein sequence ID" value="KAJ6821335.1"/>
    <property type="molecule type" value="Genomic_DNA"/>
</dbReference>
<keyword evidence="1" id="KW-0378">Hydrolase</keyword>
<keyword evidence="2" id="KW-1185">Reference proteome</keyword>
<dbReference type="Proteomes" id="UP001140949">
    <property type="component" value="Unassembled WGS sequence"/>
</dbReference>
<evidence type="ECO:0000313" key="2">
    <source>
        <dbReference type="Proteomes" id="UP001140949"/>
    </source>
</evidence>
<reference evidence="1" key="1">
    <citation type="journal article" date="2023" name="GigaByte">
        <title>Genome assembly of the bearded iris, Iris pallida Lam.</title>
        <authorList>
            <person name="Bruccoleri R.E."/>
            <person name="Oakeley E.J."/>
            <person name="Faust A.M.E."/>
            <person name="Altorfer M."/>
            <person name="Dessus-Babus S."/>
            <person name="Burckhardt D."/>
            <person name="Oertli M."/>
            <person name="Naumann U."/>
            <person name="Petersen F."/>
            <person name="Wong J."/>
        </authorList>
    </citation>
    <scope>NUCLEOTIDE SEQUENCE</scope>
    <source>
        <strain evidence="1">GSM-AAB239-AS_SAM_17_03QT</strain>
    </source>
</reference>
<reference evidence="1" key="2">
    <citation type="submission" date="2023-04" db="EMBL/GenBank/DDBJ databases">
        <authorList>
            <person name="Bruccoleri R.E."/>
            <person name="Oakeley E.J."/>
            <person name="Faust A.-M."/>
            <person name="Dessus-Babus S."/>
            <person name="Altorfer M."/>
            <person name="Burckhardt D."/>
            <person name="Oertli M."/>
            <person name="Naumann U."/>
            <person name="Petersen F."/>
            <person name="Wong J."/>
        </authorList>
    </citation>
    <scope>NUCLEOTIDE SEQUENCE</scope>
    <source>
        <strain evidence="1">GSM-AAB239-AS_SAM_17_03QT</strain>
        <tissue evidence="1">Leaf</tissue>
    </source>
</reference>
<organism evidence="1 2">
    <name type="scientific">Iris pallida</name>
    <name type="common">Sweet iris</name>
    <dbReference type="NCBI Taxonomy" id="29817"/>
    <lineage>
        <taxon>Eukaryota</taxon>
        <taxon>Viridiplantae</taxon>
        <taxon>Streptophyta</taxon>
        <taxon>Embryophyta</taxon>
        <taxon>Tracheophyta</taxon>
        <taxon>Spermatophyta</taxon>
        <taxon>Magnoliopsida</taxon>
        <taxon>Liliopsida</taxon>
        <taxon>Asparagales</taxon>
        <taxon>Iridaceae</taxon>
        <taxon>Iridoideae</taxon>
        <taxon>Irideae</taxon>
        <taxon>Iris</taxon>
    </lineage>
</organism>
<accession>A0AAX6FZ20</accession>
<sequence>MGLIGKAAYDIIKKIYLVCESSIKLYGSSGIITCVASYVLCNSIFTSIMLLAGNINPMWGEDGEDQYHKFASPHSSQGQSSSRRALHSEEGWWCTFGDCEWMKLVVAGNIPENVSLEEYVQF</sequence>
<evidence type="ECO:0000313" key="1">
    <source>
        <dbReference type="EMBL" id="KAJ6821335.1"/>
    </source>
</evidence>
<protein>
    <submittedName>
        <fullName evidence="1">Serine carboxypeptidase-like</fullName>
    </submittedName>
</protein>
<proteinExistence type="predicted"/>
<dbReference type="GO" id="GO:0004180">
    <property type="term" value="F:carboxypeptidase activity"/>
    <property type="evidence" value="ECO:0007669"/>
    <property type="project" value="UniProtKB-KW"/>
</dbReference>
<comment type="caution">
    <text evidence="1">The sequence shown here is derived from an EMBL/GenBank/DDBJ whole genome shotgun (WGS) entry which is preliminary data.</text>
</comment>
<dbReference type="AlphaFoldDB" id="A0AAX6FZ20"/>
<keyword evidence="1" id="KW-0121">Carboxypeptidase</keyword>
<keyword evidence="1" id="KW-0645">Protease</keyword>
<gene>
    <name evidence="1" type="ORF">M6B38_392830</name>
</gene>